<evidence type="ECO:0000256" key="1">
    <source>
        <dbReference type="SAM" id="MobiDB-lite"/>
    </source>
</evidence>
<evidence type="ECO:0000313" key="2">
    <source>
        <dbReference type="EMBL" id="TWR56177.1"/>
    </source>
</evidence>
<protein>
    <submittedName>
        <fullName evidence="2">Uncharacterized protein</fullName>
    </submittedName>
</protein>
<gene>
    <name evidence="2" type="ORF">FIV41_20540</name>
</gene>
<dbReference type="EMBL" id="VFEQ01000014">
    <property type="protein sequence ID" value="TWR56177.1"/>
    <property type="molecule type" value="Genomic_DNA"/>
</dbReference>
<dbReference type="OrthoDB" id="9793236at2"/>
<sequence>MDKTAGIPSVVDRLIQQLLQQFTPIFDSLFSDYSYGSRQVGSAHQSIDKARRPGGGGTAPVRGT</sequence>
<dbReference type="Proteomes" id="UP000316123">
    <property type="component" value="Unassembled WGS sequence"/>
</dbReference>
<dbReference type="AlphaFoldDB" id="A0A9X9BRS7"/>
<feature type="region of interest" description="Disordered" evidence="1">
    <location>
        <begin position="41"/>
        <end position="64"/>
    </location>
</feature>
<organism evidence="2 3">
    <name type="scientific">Pseudomonas marginalis</name>
    <name type="common">Pseudomonas panacis</name>
    <dbReference type="NCBI Taxonomy" id="298"/>
    <lineage>
        <taxon>Bacteria</taxon>
        <taxon>Pseudomonadati</taxon>
        <taxon>Pseudomonadota</taxon>
        <taxon>Gammaproteobacteria</taxon>
        <taxon>Pseudomonadales</taxon>
        <taxon>Pseudomonadaceae</taxon>
        <taxon>Pseudomonas</taxon>
    </lineage>
</organism>
<comment type="caution">
    <text evidence="2">The sequence shown here is derived from an EMBL/GenBank/DDBJ whole genome shotgun (WGS) entry which is preliminary data.</text>
</comment>
<accession>A0A9X9BRS7</accession>
<proteinExistence type="predicted"/>
<name>A0A9X9BRS7_PSEMA</name>
<evidence type="ECO:0000313" key="3">
    <source>
        <dbReference type="Proteomes" id="UP000316123"/>
    </source>
</evidence>
<reference evidence="2 3" key="1">
    <citation type="submission" date="2019-06" db="EMBL/GenBank/DDBJ databases">
        <title>Pseudomonas bimorpha sp. nov. isolated from bovine raw milk and skim milk concentrate.</title>
        <authorList>
            <person name="Hofmann K."/>
            <person name="Huptas C."/>
            <person name="Doll E."/>
            <person name="Scherer S."/>
            <person name="Wenning M."/>
        </authorList>
    </citation>
    <scope>NUCLEOTIDE SEQUENCE [LARGE SCALE GENOMIC DNA]</scope>
    <source>
        <strain evidence="2 3">DSM 13124</strain>
    </source>
</reference>